<sequence>MILIYNAEAGYGFFQPPHAWCEFPLKVFEDAGCTASNRYGYDSDEPCLLFFLKLESSWTPKFTRNVTELPFRCESHDFFATEPNNNIRYIPASTGSSSLYGGFPLNKIPARTISDIEGRDVSDENGETLYDQPPLIMVKVRLSKGVHTSVQCYIPNKSPDTSILNIAQMPGNNFIQFNLLHSYGE</sequence>
<dbReference type="EMBL" id="JOJR01004017">
    <property type="protein sequence ID" value="RCN27506.1"/>
    <property type="molecule type" value="Genomic_DNA"/>
</dbReference>
<reference evidence="7 8" key="1">
    <citation type="submission" date="2014-10" db="EMBL/GenBank/DDBJ databases">
        <title>Draft genome of the hookworm Ancylostoma caninum.</title>
        <authorList>
            <person name="Mitreva M."/>
        </authorList>
    </citation>
    <scope>NUCLEOTIDE SEQUENCE [LARGE SCALE GENOMIC DNA]</scope>
    <source>
        <strain evidence="7 8">Baltimore</strain>
    </source>
</reference>
<comment type="subcellular location">
    <subcellularLocation>
        <location evidence="1">Membrane</location>
        <topology evidence="1">Single-pass type II membrane protein</topology>
    </subcellularLocation>
</comment>
<evidence type="ECO:0000256" key="4">
    <source>
        <dbReference type="ARBA" id="ARBA00022968"/>
    </source>
</evidence>
<dbReference type="GO" id="GO:0006814">
    <property type="term" value="P:sodium ion transport"/>
    <property type="evidence" value="ECO:0007669"/>
    <property type="project" value="InterPro"/>
</dbReference>
<keyword evidence="4" id="KW-0735">Signal-anchor</keyword>
<dbReference type="AlphaFoldDB" id="A0A368F5X1"/>
<keyword evidence="5" id="KW-1133">Transmembrane helix</keyword>
<organism evidence="7 8">
    <name type="scientific">Ancylostoma caninum</name>
    <name type="common">Dog hookworm</name>
    <dbReference type="NCBI Taxonomy" id="29170"/>
    <lineage>
        <taxon>Eukaryota</taxon>
        <taxon>Metazoa</taxon>
        <taxon>Ecdysozoa</taxon>
        <taxon>Nematoda</taxon>
        <taxon>Chromadorea</taxon>
        <taxon>Rhabditida</taxon>
        <taxon>Rhabditina</taxon>
        <taxon>Rhabditomorpha</taxon>
        <taxon>Strongyloidea</taxon>
        <taxon>Ancylostomatidae</taxon>
        <taxon>Ancylostomatinae</taxon>
        <taxon>Ancylostoma</taxon>
    </lineage>
</organism>
<dbReference type="InterPro" id="IPR038702">
    <property type="entry name" value="Na/K_ATPase_sub_beta_sf"/>
</dbReference>
<dbReference type="GO" id="GO:0006813">
    <property type="term" value="P:potassium ion transport"/>
    <property type="evidence" value="ECO:0007669"/>
    <property type="project" value="InterPro"/>
</dbReference>
<evidence type="ECO:0000256" key="6">
    <source>
        <dbReference type="ARBA" id="ARBA00023136"/>
    </source>
</evidence>
<keyword evidence="6" id="KW-0472">Membrane</keyword>
<keyword evidence="3" id="KW-0812">Transmembrane</keyword>
<evidence type="ECO:0000256" key="3">
    <source>
        <dbReference type="ARBA" id="ARBA00022692"/>
    </source>
</evidence>
<dbReference type="Proteomes" id="UP000252519">
    <property type="component" value="Unassembled WGS sequence"/>
</dbReference>
<name>A0A368F5X1_ANCCA</name>
<dbReference type="OrthoDB" id="5912413at2759"/>
<dbReference type="InterPro" id="IPR000402">
    <property type="entry name" value="Na/K_ATPase_sub_beta"/>
</dbReference>
<dbReference type="GO" id="GO:0005890">
    <property type="term" value="C:sodium:potassium-exchanging ATPase complex"/>
    <property type="evidence" value="ECO:0007669"/>
    <property type="project" value="InterPro"/>
</dbReference>
<keyword evidence="8" id="KW-1185">Reference proteome</keyword>
<evidence type="ECO:0000256" key="1">
    <source>
        <dbReference type="ARBA" id="ARBA00004606"/>
    </source>
</evidence>
<accession>A0A368F5X1</accession>
<protein>
    <submittedName>
        <fullName evidence="7">Uncharacterized protein</fullName>
    </submittedName>
</protein>
<evidence type="ECO:0000256" key="2">
    <source>
        <dbReference type="ARBA" id="ARBA00005876"/>
    </source>
</evidence>
<dbReference type="Gene3D" id="2.60.40.1660">
    <property type="entry name" value="Na, k-atpase alpha subunit"/>
    <property type="match status" value="1"/>
</dbReference>
<comment type="caution">
    <text evidence="7">The sequence shown here is derived from an EMBL/GenBank/DDBJ whole genome shotgun (WGS) entry which is preliminary data.</text>
</comment>
<dbReference type="STRING" id="29170.A0A368F5X1"/>
<evidence type="ECO:0000313" key="7">
    <source>
        <dbReference type="EMBL" id="RCN27506.1"/>
    </source>
</evidence>
<dbReference type="Pfam" id="PF00287">
    <property type="entry name" value="Na_K-ATPase"/>
    <property type="match status" value="1"/>
</dbReference>
<comment type="similarity">
    <text evidence="2">Belongs to the X(+)/potassium ATPases subunit beta family.</text>
</comment>
<evidence type="ECO:0000256" key="5">
    <source>
        <dbReference type="ARBA" id="ARBA00022989"/>
    </source>
</evidence>
<gene>
    <name evidence="7" type="ORF">ANCCAN_26758</name>
</gene>
<evidence type="ECO:0000313" key="8">
    <source>
        <dbReference type="Proteomes" id="UP000252519"/>
    </source>
</evidence>
<proteinExistence type="inferred from homology"/>